<dbReference type="Proteomes" id="UP001596523">
    <property type="component" value="Unassembled WGS sequence"/>
</dbReference>
<proteinExistence type="predicted"/>
<keyword evidence="3" id="KW-1185">Reference proteome</keyword>
<feature type="transmembrane region" description="Helical" evidence="1">
    <location>
        <begin position="59"/>
        <end position="77"/>
    </location>
</feature>
<evidence type="ECO:0000313" key="2">
    <source>
        <dbReference type="EMBL" id="MFC7310028.1"/>
    </source>
</evidence>
<keyword evidence="1" id="KW-0472">Membrane</keyword>
<dbReference type="RefSeq" id="WP_381839760.1">
    <property type="nucleotide sequence ID" value="NZ_JBHTCF010000027.1"/>
</dbReference>
<feature type="transmembrane region" description="Helical" evidence="1">
    <location>
        <begin position="21"/>
        <end position="39"/>
    </location>
</feature>
<reference evidence="3" key="1">
    <citation type="journal article" date="2019" name="Int. J. Syst. Evol. Microbiol.">
        <title>The Global Catalogue of Microorganisms (GCM) 10K type strain sequencing project: providing services to taxonomists for standard genome sequencing and annotation.</title>
        <authorList>
            <consortium name="The Broad Institute Genomics Platform"/>
            <consortium name="The Broad Institute Genome Sequencing Center for Infectious Disease"/>
            <person name="Wu L."/>
            <person name="Ma J."/>
        </authorList>
    </citation>
    <scope>NUCLEOTIDE SEQUENCE [LARGE SCALE GENOMIC DNA]</scope>
    <source>
        <strain evidence="3">SYNS20</strain>
    </source>
</reference>
<evidence type="ECO:0000256" key="1">
    <source>
        <dbReference type="SAM" id="Phobius"/>
    </source>
</evidence>
<sequence length="181" mass="20117">MPPHAKSHRPAVRREWRIRPAQRAAGALVFSALFVWNAVDTVGLLRHSRWSLPGSLQLSPVTGLLAVACALAVGCMFRARVAVDGEWLLVRNLFAYRRLPLREVTAVRSGCRFGLTFHAGGRRVSCLAFQKSNIAKWFGHRSWAERVAELVLREADRARAGAALSAVPEQATEPVREYAHQ</sequence>
<keyword evidence="1" id="KW-1133">Transmembrane helix</keyword>
<comment type="caution">
    <text evidence="2">The sequence shown here is derived from an EMBL/GenBank/DDBJ whole genome shotgun (WGS) entry which is preliminary data.</text>
</comment>
<protein>
    <recommendedName>
        <fullName evidence="4">PH domain-containing protein</fullName>
    </recommendedName>
</protein>
<evidence type="ECO:0008006" key="4">
    <source>
        <dbReference type="Google" id="ProtNLM"/>
    </source>
</evidence>
<name>A0ABW2JWZ8_9ACTN</name>
<evidence type="ECO:0000313" key="3">
    <source>
        <dbReference type="Proteomes" id="UP001596523"/>
    </source>
</evidence>
<keyword evidence="1" id="KW-0812">Transmembrane</keyword>
<gene>
    <name evidence="2" type="ORF">ACFQVC_38150</name>
</gene>
<dbReference type="EMBL" id="JBHTCF010000027">
    <property type="protein sequence ID" value="MFC7310028.1"/>
    <property type="molecule type" value="Genomic_DNA"/>
</dbReference>
<accession>A0ABW2JWZ8</accession>
<organism evidence="2 3">
    <name type="scientific">Streptomyces monticola</name>
    <dbReference type="NCBI Taxonomy" id="2666263"/>
    <lineage>
        <taxon>Bacteria</taxon>
        <taxon>Bacillati</taxon>
        <taxon>Actinomycetota</taxon>
        <taxon>Actinomycetes</taxon>
        <taxon>Kitasatosporales</taxon>
        <taxon>Streptomycetaceae</taxon>
        <taxon>Streptomyces</taxon>
    </lineage>
</organism>